<accession>A0ABU0A113</accession>
<dbReference type="PROSITE" id="PS51257">
    <property type="entry name" value="PROKAR_LIPOPROTEIN"/>
    <property type="match status" value="1"/>
</dbReference>
<keyword evidence="3" id="KW-1185">Reference proteome</keyword>
<protein>
    <submittedName>
        <fullName evidence="2">Uncharacterized protein</fullName>
    </submittedName>
</protein>
<dbReference type="EMBL" id="JAUSUG010000024">
    <property type="protein sequence ID" value="MDQ0257173.1"/>
    <property type="molecule type" value="Genomic_DNA"/>
</dbReference>
<reference evidence="2 3" key="1">
    <citation type="submission" date="2023-07" db="EMBL/GenBank/DDBJ databases">
        <title>Genomic Encyclopedia of Type Strains, Phase IV (KMG-IV): sequencing the most valuable type-strain genomes for metagenomic binning, comparative biology and taxonomic classification.</title>
        <authorList>
            <person name="Goeker M."/>
        </authorList>
    </citation>
    <scope>NUCLEOTIDE SEQUENCE [LARGE SCALE GENOMIC DNA]</scope>
    <source>
        <strain evidence="2 3">DSM 9768</strain>
    </source>
</reference>
<name>A0ABU0A113_9BACI</name>
<organism evidence="2 3">
    <name type="scientific">Evansella vedderi</name>
    <dbReference type="NCBI Taxonomy" id="38282"/>
    <lineage>
        <taxon>Bacteria</taxon>
        <taxon>Bacillati</taxon>
        <taxon>Bacillota</taxon>
        <taxon>Bacilli</taxon>
        <taxon>Bacillales</taxon>
        <taxon>Bacillaceae</taxon>
        <taxon>Evansella</taxon>
    </lineage>
</organism>
<feature type="region of interest" description="Disordered" evidence="1">
    <location>
        <begin position="29"/>
        <end position="96"/>
    </location>
</feature>
<dbReference type="RefSeq" id="WP_307330479.1">
    <property type="nucleotide sequence ID" value="NZ_JAUSUG010000024.1"/>
</dbReference>
<evidence type="ECO:0000256" key="1">
    <source>
        <dbReference type="SAM" id="MobiDB-lite"/>
    </source>
</evidence>
<evidence type="ECO:0000313" key="2">
    <source>
        <dbReference type="EMBL" id="MDQ0257173.1"/>
    </source>
</evidence>
<evidence type="ECO:0000313" key="3">
    <source>
        <dbReference type="Proteomes" id="UP001230005"/>
    </source>
</evidence>
<gene>
    <name evidence="2" type="ORF">J2S74_004631</name>
</gene>
<dbReference type="Proteomes" id="UP001230005">
    <property type="component" value="Unassembled WGS sequence"/>
</dbReference>
<comment type="caution">
    <text evidence="2">The sequence shown here is derived from an EMBL/GenBank/DDBJ whole genome shotgun (WGS) entry which is preliminary data.</text>
</comment>
<proteinExistence type="predicted"/>
<feature type="compositionally biased region" description="Polar residues" evidence="1">
    <location>
        <begin position="71"/>
        <end position="82"/>
    </location>
</feature>
<sequence length="166" mass="18656">MKYTLAGIGLLLLIITGCNDLDTPEVGGFGNNTNPQTAHGQKDWGESLFGPGPANYGVAQHNQQDRVDNFSEINSTGKSYRSPQAPHPTHADDQERMENIVYDYPNVVPGMVVIMGGQAWVNIMHEDHPNPGVSQEENNRRVQEIEERLIQANPRYNYRVIVNDWR</sequence>